<proteinExistence type="predicted"/>
<keyword evidence="3" id="KW-1185">Reference proteome</keyword>
<feature type="non-terminal residue" evidence="2">
    <location>
        <position position="85"/>
    </location>
</feature>
<dbReference type="GO" id="GO:0036435">
    <property type="term" value="F:K48-linked polyubiquitin modification-dependent protein binding"/>
    <property type="evidence" value="ECO:0007669"/>
    <property type="project" value="TreeGrafter"/>
</dbReference>
<dbReference type="GO" id="GO:1903094">
    <property type="term" value="P:negative regulation of protein K48-linked deubiquitination"/>
    <property type="evidence" value="ECO:0007669"/>
    <property type="project" value="TreeGrafter"/>
</dbReference>
<dbReference type="EMBL" id="KN773282">
    <property type="protein sequence ID" value="KIH45240.1"/>
    <property type="molecule type" value="Genomic_DNA"/>
</dbReference>
<accession>A0A0C2F9V1</accession>
<dbReference type="OrthoDB" id="10254930at2759"/>
<dbReference type="SUPFAM" id="SSF54236">
    <property type="entry name" value="Ubiquitin-like"/>
    <property type="match status" value="1"/>
</dbReference>
<gene>
    <name evidence="2" type="ORF">ANCDUO_24723</name>
</gene>
<feature type="compositionally biased region" description="Low complexity" evidence="1">
    <location>
        <begin position="50"/>
        <end position="59"/>
    </location>
</feature>
<feature type="non-terminal residue" evidence="2">
    <location>
        <position position="1"/>
    </location>
</feature>
<dbReference type="PANTHER" id="PTHR46340">
    <property type="entry name" value="UBX DOMAIN-CONTAINING PROTEIN 1"/>
    <property type="match status" value="1"/>
</dbReference>
<dbReference type="GO" id="GO:0005634">
    <property type="term" value="C:nucleus"/>
    <property type="evidence" value="ECO:0007669"/>
    <property type="project" value="TreeGrafter"/>
</dbReference>
<organism evidence="2 3">
    <name type="scientific">Ancylostoma duodenale</name>
    <dbReference type="NCBI Taxonomy" id="51022"/>
    <lineage>
        <taxon>Eukaryota</taxon>
        <taxon>Metazoa</taxon>
        <taxon>Ecdysozoa</taxon>
        <taxon>Nematoda</taxon>
        <taxon>Chromadorea</taxon>
        <taxon>Rhabditida</taxon>
        <taxon>Rhabditina</taxon>
        <taxon>Rhabditomorpha</taxon>
        <taxon>Strongyloidea</taxon>
        <taxon>Ancylostomatidae</taxon>
        <taxon>Ancylostomatinae</taxon>
        <taxon>Ancylostoma</taxon>
    </lineage>
</organism>
<dbReference type="GO" id="GO:0031397">
    <property type="term" value="P:negative regulation of protein ubiquitination"/>
    <property type="evidence" value="ECO:0007669"/>
    <property type="project" value="TreeGrafter"/>
</dbReference>
<dbReference type="GO" id="GO:0032435">
    <property type="term" value="P:negative regulation of proteasomal ubiquitin-dependent protein catabolic process"/>
    <property type="evidence" value="ECO:0007669"/>
    <property type="project" value="TreeGrafter"/>
</dbReference>
<evidence type="ECO:0000313" key="2">
    <source>
        <dbReference type="EMBL" id="KIH45240.1"/>
    </source>
</evidence>
<evidence type="ECO:0000256" key="1">
    <source>
        <dbReference type="SAM" id="MobiDB-lite"/>
    </source>
</evidence>
<evidence type="ECO:0008006" key="4">
    <source>
        <dbReference type="Google" id="ProtNLM"/>
    </source>
</evidence>
<dbReference type="GO" id="GO:0005737">
    <property type="term" value="C:cytoplasm"/>
    <property type="evidence" value="ECO:0007669"/>
    <property type="project" value="TreeGrafter"/>
</dbReference>
<sequence>AIAEERRRAKQEEAAARQRVLDQIKADREARKAAQSGVQPTPAPAPTPAPVSAAPAPTTDYKNTTIQVRLLNGQAVRQTFGASEP</sequence>
<dbReference type="AlphaFoldDB" id="A0A0C2F9V1"/>
<reference evidence="2 3" key="1">
    <citation type="submission" date="2013-12" db="EMBL/GenBank/DDBJ databases">
        <title>Draft genome of the parsitic nematode Ancylostoma duodenale.</title>
        <authorList>
            <person name="Mitreva M."/>
        </authorList>
    </citation>
    <scope>NUCLEOTIDE SEQUENCE [LARGE SCALE GENOMIC DNA]</scope>
    <source>
        <strain evidence="2 3">Zhejiang</strain>
    </source>
</reference>
<dbReference type="PANTHER" id="PTHR46340:SF1">
    <property type="entry name" value="UBX DOMAIN-CONTAINING PROTEIN 1"/>
    <property type="match status" value="1"/>
</dbReference>
<name>A0A0C2F9V1_9BILA</name>
<protein>
    <recommendedName>
        <fullName evidence="4">UBX domain-containing protein</fullName>
    </recommendedName>
</protein>
<feature type="region of interest" description="Disordered" evidence="1">
    <location>
        <begin position="27"/>
        <end position="62"/>
    </location>
</feature>
<dbReference type="InterPro" id="IPR029071">
    <property type="entry name" value="Ubiquitin-like_domsf"/>
</dbReference>
<evidence type="ECO:0000313" key="3">
    <source>
        <dbReference type="Proteomes" id="UP000054047"/>
    </source>
</evidence>
<dbReference type="Proteomes" id="UP000054047">
    <property type="component" value="Unassembled WGS sequence"/>
</dbReference>